<protein>
    <submittedName>
        <fullName evidence="3">Class D sortase</fullName>
    </submittedName>
</protein>
<comment type="caution">
    <text evidence="3">The sequence shown here is derived from an EMBL/GenBank/DDBJ whole genome shotgun (WGS) entry which is preliminary data.</text>
</comment>
<keyword evidence="2" id="KW-0472">Membrane</keyword>
<dbReference type="CDD" id="cd05828">
    <property type="entry name" value="Sortase_D_1"/>
    <property type="match status" value="1"/>
</dbReference>
<evidence type="ECO:0000313" key="3">
    <source>
        <dbReference type="EMBL" id="MFD1738603.1"/>
    </source>
</evidence>
<proteinExistence type="predicted"/>
<dbReference type="RefSeq" id="WP_377929806.1">
    <property type="nucleotide sequence ID" value="NZ_JBHUEM010000045.1"/>
</dbReference>
<accession>A0ABW4LU61</accession>
<dbReference type="InterPro" id="IPR041999">
    <property type="entry name" value="Sortase_D_1"/>
</dbReference>
<organism evidence="3 4">
    <name type="scientific">Bacillus salitolerans</name>
    <dbReference type="NCBI Taxonomy" id="1437434"/>
    <lineage>
        <taxon>Bacteria</taxon>
        <taxon>Bacillati</taxon>
        <taxon>Bacillota</taxon>
        <taxon>Bacilli</taxon>
        <taxon>Bacillales</taxon>
        <taxon>Bacillaceae</taxon>
        <taxon>Bacillus</taxon>
    </lineage>
</organism>
<keyword evidence="4" id="KW-1185">Reference proteome</keyword>
<dbReference type="PROSITE" id="PS51257">
    <property type="entry name" value="PROKAR_LIPOPROTEIN"/>
    <property type="match status" value="1"/>
</dbReference>
<name>A0ABW4LU61_9BACI</name>
<evidence type="ECO:0000256" key="1">
    <source>
        <dbReference type="ARBA" id="ARBA00022801"/>
    </source>
</evidence>
<dbReference type="Gene3D" id="2.40.260.10">
    <property type="entry name" value="Sortase"/>
    <property type="match status" value="1"/>
</dbReference>
<dbReference type="EMBL" id="JBHUEM010000045">
    <property type="protein sequence ID" value="MFD1738603.1"/>
    <property type="molecule type" value="Genomic_DNA"/>
</dbReference>
<gene>
    <name evidence="3" type="ORF">ACFSCX_18945</name>
</gene>
<dbReference type="NCBIfam" id="TIGR01076">
    <property type="entry name" value="sortase_fam"/>
    <property type="match status" value="1"/>
</dbReference>
<dbReference type="NCBIfam" id="NF033746">
    <property type="entry name" value="class_D_sortase"/>
    <property type="match status" value="1"/>
</dbReference>
<evidence type="ECO:0000313" key="4">
    <source>
        <dbReference type="Proteomes" id="UP001597214"/>
    </source>
</evidence>
<reference evidence="4" key="1">
    <citation type="journal article" date="2019" name="Int. J. Syst. Evol. Microbiol.">
        <title>The Global Catalogue of Microorganisms (GCM) 10K type strain sequencing project: providing services to taxonomists for standard genome sequencing and annotation.</title>
        <authorList>
            <consortium name="The Broad Institute Genomics Platform"/>
            <consortium name="The Broad Institute Genome Sequencing Center for Infectious Disease"/>
            <person name="Wu L."/>
            <person name="Ma J."/>
        </authorList>
    </citation>
    <scope>NUCLEOTIDE SEQUENCE [LARGE SCALE GENOMIC DNA]</scope>
    <source>
        <strain evidence="4">CCUG 49339</strain>
    </source>
</reference>
<dbReference type="InterPro" id="IPR053525">
    <property type="entry name" value="Sortase_D"/>
</dbReference>
<dbReference type="InterPro" id="IPR005754">
    <property type="entry name" value="Sortase"/>
</dbReference>
<dbReference type="SUPFAM" id="SSF63817">
    <property type="entry name" value="Sortase"/>
    <property type="match status" value="1"/>
</dbReference>
<sequence>MFQIEKNKVLSKLKTKSPLLFMAGGFLFILIGCFDLWSKAESQVNALEHANRVVQKPIVQLQISEDFHDRVQDTNSNSVETNSKVLGILSLPSLAANLPIVAGIDEDALDVGVGHYPGTALPTENDQIVLSGHRDTVFRRLGDLDIGEEVILQLEEGKFSYKITKTKIVDKDDRTIIIPTYPTEELVLITCYPFHMIGNAPKRYIVYATPTY</sequence>
<feature type="transmembrane region" description="Helical" evidence="2">
    <location>
        <begin position="20"/>
        <end position="37"/>
    </location>
</feature>
<keyword evidence="2" id="KW-1133">Transmembrane helix</keyword>
<keyword evidence="2" id="KW-0812">Transmembrane</keyword>
<dbReference type="Pfam" id="PF04203">
    <property type="entry name" value="Sortase"/>
    <property type="match status" value="1"/>
</dbReference>
<evidence type="ECO:0000256" key="2">
    <source>
        <dbReference type="SAM" id="Phobius"/>
    </source>
</evidence>
<dbReference type="InterPro" id="IPR023365">
    <property type="entry name" value="Sortase_dom-sf"/>
</dbReference>
<dbReference type="Proteomes" id="UP001597214">
    <property type="component" value="Unassembled WGS sequence"/>
</dbReference>
<keyword evidence="1" id="KW-0378">Hydrolase</keyword>